<dbReference type="AlphaFoldDB" id="A0A2R2MJF6"/>
<feature type="domain" description="Peptidase M13 C-terminal" evidence="8">
    <location>
        <begin position="569"/>
        <end position="775"/>
    </location>
</feature>
<evidence type="ECO:0000256" key="1">
    <source>
        <dbReference type="ARBA" id="ARBA00001947"/>
    </source>
</evidence>
<keyword evidence="7" id="KW-0472">Membrane</keyword>
<dbReference type="RefSeq" id="XP_023930212.1">
    <property type="nucleotide sequence ID" value="XM_024074444.1"/>
</dbReference>
<dbReference type="Pfam" id="PF05649">
    <property type="entry name" value="Peptidase_M13_N"/>
    <property type="match status" value="1"/>
</dbReference>
<evidence type="ECO:0000256" key="7">
    <source>
        <dbReference type="SAM" id="Phobius"/>
    </source>
</evidence>
<protein>
    <submittedName>
        <fullName evidence="11 12">Neprilysin-1 isoform X1</fullName>
    </submittedName>
</protein>
<evidence type="ECO:0000259" key="9">
    <source>
        <dbReference type="Pfam" id="PF05649"/>
    </source>
</evidence>
<organism evidence="10 12">
    <name type="scientific">Lingula anatina</name>
    <name type="common">Brachiopod</name>
    <name type="synonym">Lingula unguis</name>
    <dbReference type="NCBI Taxonomy" id="7574"/>
    <lineage>
        <taxon>Eukaryota</taxon>
        <taxon>Metazoa</taxon>
        <taxon>Spiralia</taxon>
        <taxon>Lophotrochozoa</taxon>
        <taxon>Brachiopoda</taxon>
        <taxon>Linguliformea</taxon>
        <taxon>Lingulata</taxon>
        <taxon>Lingulida</taxon>
        <taxon>Linguloidea</taxon>
        <taxon>Lingulidae</taxon>
        <taxon>Lingula</taxon>
    </lineage>
</organism>
<evidence type="ECO:0000256" key="4">
    <source>
        <dbReference type="ARBA" id="ARBA00022801"/>
    </source>
</evidence>
<evidence type="ECO:0000259" key="8">
    <source>
        <dbReference type="Pfam" id="PF01431"/>
    </source>
</evidence>
<evidence type="ECO:0000313" key="11">
    <source>
        <dbReference type="RefSeq" id="XP_023930211.1"/>
    </source>
</evidence>
<dbReference type="Gene3D" id="1.10.1380.10">
    <property type="entry name" value="Neutral endopeptidase , domain2"/>
    <property type="match status" value="1"/>
</dbReference>
<keyword evidence="4" id="KW-0378">Hydrolase</keyword>
<keyword evidence="7" id="KW-1133">Transmembrane helix</keyword>
<evidence type="ECO:0000256" key="6">
    <source>
        <dbReference type="ARBA" id="ARBA00023049"/>
    </source>
</evidence>
<feature type="transmembrane region" description="Helical" evidence="7">
    <location>
        <begin position="59"/>
        <end position="83"/>
    </location>
</feature>
<dbReference type="PRINTS" id="PR00786">
    <property type="entry name" value="NEPRILYSIN"/>
</dbReference>
<dbReference type="GeneID" id="106156494"/>
<dbReference type="GO" id="GO:0004222">
    <property type="term" value="F:metalloendopeptidase activity"/>
    <property type="evidence" value="ECO:0007669"/>
    <property type="project" value="InterPro"/>
</dbReference>
<evidence type="ECO:0000256" key="3">
    <source>
        <dbReference type="ARBA" id="ARBA00022723"/>
    </source>
</evidence>
<keyword evidence="2" id="KW-0645">Protease</keyword>
<dbReference type="SUPFAM" id="SSF55486">
    <property type="entry name" value="Metalloproteases ('zincins'), catalytic domain"/>
    <property type="match status" value="1"/>
</dbReference>
<dbReference type="OrthoDB" id="6475849at2759"/>
<proteinExistence type="predicted"/>
<keyword evidence="7" id="KW-0812">Transmembrane</keyword>
<dbReference type="PANTHER" id="PTHR11733:SF133">
    <property type="entry name" value="PHOSPHATE-REGULATING NEUTRAL ENDOPEPTIDASE PHEX"/>
    <property type="match status" value="1"/>
</dbReference>
<accession>A0A2R2MJF6</accession>
<dbReference type="Proteomes" id="UP000085678">
    <property type="component" value="Unplaced"/>
</dbReference>
<dbReference type="Pfam" id="PF01431">
    <property type="entry name" value="Peptidase_M13"/>
    <property type="match status" value="1"/>
</dbReference>
<dbReference type="PANTHER" id="PTHR11733">
    <property type="entry name" value="ZINC METALLOPROTEASE FAMILY M13 NEPRILYSIN-RELATED"/>
    <property type="match status" value="1"/>
</dbReference>
<gene>
    <name evidence="11 12" type="primary">LOC106156494</name>
</gene>
<dbReference type="RefSeq" id="XP_023930211.1">
    <property type="nucleotide sequence ID" value="XM_024074443.1"/>
</dbReference>
<keyword evidence="10" id="KW-1185">Reference proteome</keyword>
<dbReference type="GO" id="GO:0046872">
    <property type="term" value="F:metal ion binding"/>
    <property type="evidence" value="ECO:0007669"/>
    <property type="project" value="UniProtKB-KW"/>
</dbReference>
<dbReference type="InterPro" id="IPR024079">
    <property type="entry name" value="MetalloPept_cat_dom_sf"/>
</dbReference>
<dbReference type="CDD" id="cd08662">
    <property type="entry name" value="M13"/>
    <property type="match status" value="1"/>
</dbReference>
<dbReference type="InterPro" id="IPR018497">
    <property type="entry name" value="Peptidase_M13_C"/>
</dbReference>
<evidence type="ECO:0000313" key="10">
    <source>
        <dbReference type="Proteomes" id="UP000085678"/>
    </source>
</evidence>
<dbReference type="GO" id="GO:0016485">
    <property type="term" value="P:protein processing"/>
    <property type="evidence" value="ECO:0007669"/>
    <property type="project" value="TreeGrafter"/>
</dbReference>
<comment type="cofactor">
    <cofactor evidence="1">
        <name>Zn(2+)</name>
        <dbReference type="ChEBI" id="CHEBI:29105"/>
    </cofactor>
</comment>
<dbReference type="InterPro" id="IPR042089">
    <property type="entry name" value="Peptidase_M13_dom_2"/>
</dbReference>
<keyword evidence="6" id="KW-0482">Metalloprotease</keyword>
<dbReference type="InterPro" id="IPR008753">
    <property type="entry name" value="Peptidase_M13_N"/>
</dbReference>
<evidence type="ECO:0000256" key="2">
    <source>
        <dbReference type="ARBA" id="ARBA00022670"/>
    </source>
</evidence>
<name>A0A2R2MJF6_LINAN</name>
<dbReference type="Gene3D" id="3.40.390.10">
    <property type="entry name" value="Collagenase (Catalytic Domain)"/>
    <property type="match status" value="1"/>
</dbReference>
<dbReference type="InterPro" id="IPR000718">
    <property type="entry name" value="Peptidase_M13"/>
</dbReference>
<sequence length="776" mass="88265">MSSSDNIMTKGQIALRSVNGVPSNGAYVNDMNLGTSSSQVEILGNEGTIYKKGPRKERILLAVSMALLVGCIVVLVLFLTGVVNPAPLGQSSPVTEKDVCLDPECVRTAANLLNGMDQTIDPCDDFFEYACGAWNRKNIIPEDKSSYNTFGKLRDELQVLLKALLEKPDMPNQPNSVTKTRNLYRSCMNESLIELRGAKPVFDFLETLGGWPVLTSNWSESSFDWIELVAKLRLYNNKLLIDEWVSSDDKNSSVNIIQLDQVDLGMPSRDYFLKGRDEKVEAYENFAVSLAILMGANETVAREEMREMVEFETKLANSTTPPEDRRDNEKLYNRFTIRELYTNITDKIDWLKFLNILFQSVNITLTEDEELVVYAPEYFGKLVDVLHETSNRTIANYLVWRIMMNRVGNLPKRFQSLNQAYSKVLYGTDTDQARWRKCVSYATDNMGMAVGRLFVEEHFNSESKESALAMIANIRDAFNELLMENDWMDTETRKVAREKAAAMEEKIGFPAYILNNTALDDEYTTIDYQADKYFENVLANIRHIAHQNFKKLREPVDKTSWSTYPPVVNAFYSATKNQIMFPAGILQPPFYSKTFPKSLNYGGIGMVIGHEITHGFDDRGRQFDKDGNLVQWWDQTVVDNFKKKTLCIIQQYGNYTVKEVNMNLNGIQTQGENIADNGGLKQAFRAYRKWVAKQGKEESKLPGISLNHNQLFFLNFAQIWCGTMRKQSALLRIRTGVHSPGRFRVIGTLSNSEDFSNAYNCKPGSKMNPVNKCAVW</sequence>
<evidence type="ECO:0000256" key="5">
    <source>
        <dbReference type="ARBA" id="ARBA00022833"/>
    </source>
</evidence>
<keyword evidence="3" id="KW-0479">Metal-binding</keyword>
<dbReference type="GO" id="GO:0005886">
    <property type="term" value="C:plasma membrane"/>
    <property type="evidence" value="ECO:0007669"/>
    <property type="project" value="TreeGrafter"/>
</dbReference>
<dbReference type="PROSITE" id="PS51885">
    <property type="entry name" value="NEPRILYSIN"/>
    <property type="match status" value="1"/>
</dbReference>
<feature type="domain" description="Peptidase M13 N-terminal" evidence="9">
    <location>
        <begin position="122"/>
        <end position="510"/>
    </location>
</feature>
<dbReference type="KEGG" id="lak:106156494"/>
<keyword evidence="5" id="KW-0862">Zinc</keyword>
<evidence type="ECO:0000313" key="12">
    <source>
        <dbReference type="RefSeq" id="XP_023930212.1"/>
    </source>
</evidence>
<reference evidence="11 12" key="1">
    <citation type="submission" date="2025-04" db="UniProtKB">
        <authorList>
            <consortium name="RefSeq"/>
        </authorList>
    </citation>
    <scope>IDENTIFICATION</scope>
    <source>
        <tissue evidence="11 12">Gonads</tissue>
    </source>
</reference>